<evidence type="ECO:0000313" key="13">
    <source>
        <dbReference type="EMBL" id="MBG6140370.1"/>
    </source>
</evidence>
<dbReference type="Pfam" id="PF01996">
    <property type="entry name" value="F420_ligase"/>
    <property type="match status" value="1"/>
</dbReference>
<dbReference type="InterPro" id="IPR029479">
    <property type="entry name" value="Nitroreductase"/>
</dbReference>
<feature type="domain" description="Coenzyme F420:L-glutamate ligase-like" evidence="12">
    <location>
        <begin position="28"/>
        <end position="225"/>
    </location>
</feature>
<keyword evidence="4" id="KW-0460">Magnesium</keyword>
<dbReference type="PANTHER" id="PTHR47917">
    <property type="match status" value="1"/>
</dbReference>
<evidence type="ECO:0000313" key="14">
    <source>
        <dbReference type="Proteomes" id="UP000622552"/>
    </source>
</evidence>
<proteinExistence type="predicted"/>
<dbReference type="InterPro" id="IPR002847">
    <property type="entry name" value="F420-0_gamma-glut_ligase-dom"/>
</dbReference>
<dbReference type="AlphaFoldDB" id="A0A8J7KJG3"/>
<keyword evidence="5" id="KW-0630">Potassium</keyword>
<sequence>MLTTPGSPVPGAPTMPGALTILPVTGIGDVSPGDDLAALVSGAAPWLADGDILVVTSKIVSKAEGRLVDVPADGPAREEAKAAILAGETARTVATRGKIKIVQTHHGYVLNNAGIDESNVDPSRMVLLPVDPDASARALRTALAARGLDVGVVVTDTMGRPWRDGLVDFAIGAAGVHPLRDHRGETDAYGNELHVTRMAVVDELAAAGELVKGKIDQVPVAVVRGLAMSARSGIAGPDAAGTGATGARRGGGVSGAVLADGPGVAETLVRDAAHDLFSLGTAEARRTAVAGRRSTRSFQKEPVPDHLIRAAVGDALTAPAPHHSVPWRFVHVRAARDALLDAMRDAWAADLRGDGFTPDQIDRRLRRGDLLRAAPELVVPCLVSEAAHPYPDPRRSDAERTMFHVAMGAGVQNLLVSLAAHGLGSCWVSSTMFCPDVVRAVLDLPADWQPMGAVAIGYPLDPPGPRPDRDPTDYLVTR</sequence>
<evidence type="ECO:0000256" key="7">
    <source>
        <dbReference type="ARBA" id="ARBA00023134"/>
    </source>
</evidence>
<dbReference type="EC" id="6.3.2.34" evidence="13"/>
<keyword evidence="14" id="KW-1185">Reference proteome</keyword>
<evidence type="ECO:0000259" key="12">
    <source>
        <dbReference type="Pfam" id="PF01996"/>
    </source>
</evidence>
<protein>
    <submittedName>
        <fullName evidence="13">Coenzyme F420-0:L-glutamate ligase/coenzyme F420-1:gamma-L-glutamate ligase</fullName>
        <ecNumber evidence="13">6.3.2.31</ecNumber>
        <ecNumber evidence="13">6.3.2.34</ecNumber>
    </submittedName>
</protein>
<dbReference type="EMBL" id="JADOUF010000001">
    <property type="protein sequence ID" value="MBG6140370.1"/>
    <property type="molecule type" value="Genomic_DNA"/>
</dbReference>
<dbReference type="SUPFAM" id="SSF55469">
    <property type="entry name" value="FMN-dependent nitroreductase-like"/>
    <property type="match status" value="1"/>
</dbReference>
<evidence type="ECO:0000256" key="10">
    <source>
        <dbReference type="SAM" id="MobiDB-lite"/>
    </source>
</evidence>
<feature type="region of interest" description="Disordered" evidence="10">
    <location>
        <begin position="458"/>
        <end position="478"/>
    </location>
</feature>
<dbReference type="Gene3D" id="3.40.109.10">
    <property type="entry name" value="NADH Oxidase"/>
    <property type="match status" value="1"/>
</dbReference>
<dbReference type="GO" id="GO:0052618">
    <property type="term" value="F:coenzyme F420-0:L-glutamate ligase activity"/>
    <property type="evidence" value="ECO:0007669"/>
    <property type="project" value="UniProtKB-EC"/>
</dbReference>
<dbReference type="Pfam" id="PF00881">
    <property type="entry name" value="Nitroreductase"/>
    <property type="match status" value="1"/>
</dbReference>
<gene>
    <name evidence="13" type="ORF">IW245_006564</name>
</gene>
<dbReference type="EC" id="6.3.2.31" evidence="13"/>
<keyword evidence="3" id="KW-0547">Nucleotide-binding</keyword>
<evidence type="ECO:0000256" key="6">
    <source>
        <dbReference type="ARBA" id="ARBA00023002"/>
    </source>
</evidence>
<dbReference type="Proteomes" id="UP000622552">
    <property type="component" value="Unassembled WGS sequence"/>
</dbReference>
<evidence type="ECO:0000256" key="2">
    <source>
        <dbReference type="ARBA" id="ARBA00022723"/>
    </source>
</evidence>
<evidence type="ECO:0000256" key="1">
    <source>
        <dbReference type="ARBA" id="ARBA00022598"/>
    </source>
</evidence>
<keyword evidence="6" id="KW-0560">Oxidoreductase</keyword>
<dbReference type="GO" id="GO:0016491">
    <property type="term" value="F:oxidoreductase activity"/>
    <property type="evidence" value="ECO:0007669"/>
    <property type="project" value="UniProtKB-KW"/>
</dbReference>
<evidence type="ECO:0000256" key="9">
    <source>
        <dbReference type="ARBA" id="ARBA00023268"/>
    </source>
</evidence>
<feature type="domain" description="Nitroreductase" evidence="11">
    <location>
        <begin position="289"/>
        <end position="458"/>
    </location>
</feature>
<dbReference type="GO" id="GO:0005525">
    <property type="term" value="F:GTP binding"/>
    <property type="evidence" value="ECO:0007669"/>
    <property type="project" value="UniProtKB-KW"/>
</dbReference>
<dbReference type="NCBIfam" id="NF009810">
    <property type="entry name" value="PRK13294.1"/>
    <property type="match status" value="1"/>
</dbReference>
<dbReference type="PANTHER" id="PTHR47917:SF1">
    <property type="entry name" value="COENZYME F420:L-GLUTAMATE LIGASE"/>
    <property type="match status" value="1"/>
</dbReference>
<dbReference type="InterPro" id="IPR000415">
    <property type="entry name" value="Nitroreductase-like"/>
</dbReference>
<keyword evidence="9" id="KW-0511">Multifunctional enzyme</keyword>
<keyword evidence="2" id="KW-0479">Metal-binding</keyword>
<reference evidence="13" key="1">
    <citation type="submission" date="2020-11" db="EMBL/GenBank/DDBJ databases">
        <title>Sequencing the genomes of 1000 actinobacteria strains.</title>
        <authorList>
            <person name="Klenk H.-P."/>
        </authorList>
    </citation>
    <scope>NUCLEOTIDE SEQUENCE</scope>
    <source>
        <strain evidence="13">DSM 45356</strain>
    </source>
</reference>
<keyword evidence="1 13" id="KW-0436">Ligase</keyword>
<dbReference type="GO" id="GO:0046872">
    <property type="term" value="F:metal ion binding"/>
    <property type="evidence" value="ECO:0007669"/>
    <property type="project" value="UniProtKB-KW"/>
</dbReference>
<evidence type="ECO:0000256" key="4">
    <source>
        <dbReference type="ARBA" id="ARBA00022842"/>
    </source>
</evidence>
<evidence type="ECO:0000256" key="5">
    <source>
        <dbReference type="ARBA" id="ARBA00022958"/>
    </source>
</evidence>
<comment type="caution">
    <text evidence="13">The sequence shown here is derived from an EMBL/GenBank/DDBJ whole genome shotgun (WGS) entry which is preliminary data.</text>
</comment>
<dbReference type="SUPFAM" id="SSF144010">
    <property type="entry name" value="CofE-like"/>
    <property type="match status" value="1"/>
</dbReference>
<dbReference type="InterPro" id="IPR008225">
    <property type="entry name" value="F420-0_g-glutamyl_ligase"/>
</dbReference>
<dbReference type="GO" id="GO:0052619">
    <property type="term" value="F:coenzyme F420-1:gamma-L-glutamate ligase activity"/>
    <property type="evidence" value="ECO:0007669"/>
    <property type="project" value="UniProtKB-EC"/>
</dbReference>
<dbReference type="Gene3D" id="3.90.1660.10">
    <property type="entry name" value="CofE-like domain"/>
    <property type="match status" value="1"/>
</dbReference>
<accession>A0A8J7KJG3</accession>
<keyword evidence="7" id="KW-0342">GTP-binding</keyword>
<organism evidence="13 14">
    <name type="scientific">Longispora fulva</name>
    <dbReference type="NCBI Taxonomy" id="619741"/>
    <lineage>
        <taxon>Bacteria</taxon>
        <taxon>Bacillati</taxon>
        <taxon>Actinomycetota</taxon>
        <taxon>Actinomycetes</taxon>
        <taxon>Micromonosporales</taxon>
        <taxon>Micromonosporaceae</taxon>
        <taxon>Longispora</taxon>
    </lineage>
</organism>
<dbReference type="InterPro" id="IPR019943">
    <property type="entry name" value="F420_FbiB_C"/>
</dbReference>
<dbReference type="NCBIfam" id="TIGR03553">
    <property type="entry name" value="F420_FbiB_CTERM"/>
    <property type="match status" value="1"/>
</dbReference>
<evidence type="ECO:0000256" key="8">
    <source>
        <dbReference type="ARBA" id="ARBA00023211"/>
    </source>
</evidence>
<evidence type="ECO:0000259" key="11">
    <source>
        <dbReference type="Pfam" id="PF00881"/>
    </source>
</evidence>
<keyword evidence="8" id="KW-0464">Manganese</keyword>
<name>A0A8J7KJG3_9ACTN</name>
<dbReference type="NCBIfam" id="TIGR01916">
    <property type="entry name" value="F420_cofE"/>
    <property type="match status" value="1"/>
</dbReference>
<dbReference type="Gene3D" id="3.30.1330.100">
    <property type="entry name" value="CofE-like"/>
    <property type="match status" value="1"/>
</dbReference>
<evidence type="ECO:0000256" key="3">
    <source>
        <dbReference type="ARBA" id="ARBA00022741"/>
    </source>
</evidence>